<feature type="region of interest" description="Disordered" evidence="1">
    <location>
        <begin position="185"/>
        <end position="232"/>
    </location>
</feature>
<accession>A0A194VGA1</accession>
<dbReference type="OrthoDB" id="5210544at2759"/>
<reference evidence="3" key="1">
    <citation type="submission" date="2014-12" db="EMBL/GenBank/DDBJ databases">
        <title>Genome Sequence of Valsa Canker Pathogens Uncovers a Specific Adaption of Colonization on Woody Bark.</title>
        <authorList>
            <person name="Yin Z."/>
            <person name="Liu H."/>
            <person name="Gao X."/>
            <person name="Li Z."/>
            <person name="Song N."/>
            <person name="Ke X."/>
            <person name="Dai Q."/>
            <person name="Wu Y."/>
            <person name="Sun Y."/>
            <person name="Xu J.-R."/>
            <person name="Kang Z.K."/>
            <person name="Wang L."/>
            <person name="Huang L."/>
        </authorList>
    </citation>
    <scope>NUCLEOTIDE SEQUENCE [LARGE SCALE GENOMIC DNA]</scope>
    <source>
        <strain evidence="3">SXYL134</strain>
    </source>
</reference>
<evidence type="ECO:0000256" key="1">
    <source>
        <dbReference type="SAM" id="MobiDB-lite"/>
    </source>
</evidence>
<dbReference type="Proteomes" id="UP000078576">
    <property type="component" value="Unassembled WGS sequence"/>
</dbReference>
<evidence type="ECO:0000313" key="3">
    <source>
        <dbReference type="Proteomes" id="UP000078576"/>
    </source>
</evidence>
<protein>
    <submittedName>
        <fullName evidence="2">Uncharacterized protein</fullName>
    </submittedName>
</protein>
<organism evidence="2 3">
    <name type="scientific">Cytospora mali</name>
    <name type="common">Apple Valsa canker fungus</name>
    <name type="synonym">Valsa mali</name>
    <dbReference type="NCBI Taxonomy" id="578113"/>
    <lineage>
        <taxon>Eukaryota</taxon>
        <taxon>Fungi</taxon>
        <taxon>Dikarya</taxon>
        <taxon>Ascomycota</taxon>
        <taxon>Pezizomycotina</taxon>
        <taxon>Sordariomycetes</taxon>
        <taxon>Sordariomycetidae</taxon>
        <taxon>Diaporthales</taxon>
        <taxon>Cytosporaceae</taxon>
        <taxon>Cytospora</taxon>
    </lineage>
</organism>
<evidence type="ECO:0000313" key="2">
    <source>
        <dbReference type="EMBL" id="KUI63040.1"/>
    </source>
</evidence>
<name>A0A194VGA1_CYTMA</name>
<keyword evidence="3" id="KW-1185">Reference proteome</keyword>
<sequence length="232" mass="26069">MSKLIYRVENAPGRIYGKNSDELVFKEPTRDAVIYSTSTDSGWLKNTRKHLWRGLPSENEGGICIATIDEPIHATLAVHPARTSETEDSTDTTGDTTRLKLKTTWFGSNNRTVTFSGVTYTWTGTSKITDKDGNVVARMTKPWFFQGKLGDLEIDIEHDDEKGRQVLEMVLATYVQRWWEEKVKAEKAKEEAKEQKTREKKAAQAAAKSQKEQERKEGNDNTGSQGDPPAAS</sequence>
<dbReference type="AlphaFoldDB" id="A0A194VGA1"/>
<gene>
    <name evidence="2" type="ORF">VP1G_10159</name>
</gene>
<proteinExistence type="predicted"/>
<dbReference type="EMBL" id="KN714853">
    <property type="protein sequence ID" value="KUI63040.1"/>
    <property type="molecule type" value="Genomic_DNA"/>
</dbReference>
<feature type="compositionally biased region" description="Basic and acidic residues" evidence="1">
    <location>
        <begin position="209"/>
        <end position="219"/>
    </location>
</feature>
<feature type="compositionally biased region" description="Basic and acidic residues" evidence="1">
    <location>
        <begin position="185"/>
        <end position="202"/>
    </location>
</feature>